<dbReference type="CDD" id="cd06173">
    <property type="entry name" value="MFS_MefA_like"/>
    <property type="match status" value="1"/>
</dbReference>
<keyword evidence="9" id="KW-1185">Reference proteome</keyword>
<feature type="transmembrane region" description="Helical" evidence="6">
    <location>
        <begin position="99"/>
        <end position="132"/>
    </location>
</feature>
<dbReference type="SUPFAM" id="SSF103473">
    <property type="entry name" value="MFS general substrate transporter"/>
    <property type="match status" value="1"/>
</dbReference>
<feature type="transmembrane region" description="Helical" evidence="6">
    <location>
        <begin position="301"/>
        <end position="322"/>
    </location>
</feature>
<dbReference type="EMBL" id="JBHSFG010000022">
    <property type="protein sequence ID" value="MFC4465769.1"/>
    <property type="molecule type" value="Genomic_DNA"/>
</dbReference>
<keyword evidence="5 6" id="KW-0472">Membrane</keyword>
<feature type="transmembrane region" description="Helical" evidence="6">
    <location>
        <begin position="243"/>
        <end position="261"/>
    </location>
</feature>
<dbReference type="InterPro" id="IPR011701">
    <property type="entry name" value="MFS"/>
</dbReference>
<dbReference type="InterPro" id="IPR036259">
    <property type="entry name" value="MFS_trans_sf"/>
</dbReference>
<proteinExistence type="predicted"/>
<feature type="transmembrane region" description="Helical" evidence="6">
    <location>
        <begin position="273"/>
        <end position="294"/>
    </location>
</feature>
<dbReference type="Proteomes" id="UP001596012">
    <property type="component" value="Unassembled WGS sequence"/>
</dbReference>
<feature type="transmembrane region" description="Helical" evidence="6">
    <location>
        <begin position="68"/>
        <end position="87"/>
    </location>
</feature>
<feature type="transmembrane region" description="Helical" evidence="6">
    <location>
        <begin position="170"/>
        <end position="194"/>
    </location>
</feature>
<evidence type="ECO:0000256" key="5">
    <source>
        <dbReference type="ARBA" id="ARBA00023136"/>
    </source>
</evidence>
<evidence type="ECO:0000256" key="1">
    <source>
        <dbReference type="ARBA" id="ARBA00004651"/>
    </source>
</evidence>
<sequence>MTGPVTRATSTGPVRAGVAIAPGFGWLWFGQAMSGLGDRLTAFTAQSTAILALGASSAQVGMLTATGWLAYPALGMVAGAVLAHVGRRSVMIGGELLRFAVFVSVSVAAWAGSLSLAQLVVVVAAAGAATVFVDIAGQSYLPSLVGRDQLVRANSRVSGTDSLMKLGGPALAGVVFGAAGPTAAIAVAALPFLLSAAGRAAIRVREEPPPRPNASEPVRKRMARDLGFVWRHPLLRLLLCRSALRGFGTGAVDAVLLLFAYRGLGLSSSQGGLLIAVGSVGALAGAMLAGRLIGRLGVRRTLLLTGLEGASWLAMPLCLVWAPAPVLLVVRTFSAVWLPVWGVLDTSLRQALTPYGKQSAVHAVTRTLSCSTVPLGSIAGGLAGSLLSGLLGPSTGLALVLAAGGLVTALSVLLLYRQEPTLIDHSLRDRHE</sequence>
<name>A0ABV8YKF7_9ACTN</name>
<dbReference type="Pfam" id="PF07690">
    <property type="entry name" value="MFS_1"/>
    <property type="match status" value="1"/>
</dbReference>
<keyword evidence="3 6" id="KW-0812">Transmembrane</keyword>
<keyword evidence="4 6" id="KW-1133">Transmembrane helix</keyword>
<dbReference type="Gene3D" id="1.20.1250.20">
    <property type="entry name" value="MFS general substrate transporter like domains"/>
    <property type="match status" value="2"/>
</dbReference>
<dbReference type="PANTHER" id="PTHR23513">
    <property type="entry name" value="INTEGRAL MEMBRANE EFFLUX PROTEIN-RELATED"/>
    <property type="match status" value="1"/>
</dbReference>
<comment type="caution">
    <text evidence="8">The sequence shown here is derived from an EMBL/GenBank/DDBJ whole genome shotgun (WGS) entry which is preliminary data.</text>
</comment>
<evidence type="ECO:0000256" key="6">
    <source>
        <dbReference type="SAM" id="Phobius"/>
    </source>
</evidence>
<evidence type="ECO:0000256" key="3">
    <source>
        <dbReference type="ARBA" id="ARBA00022692"/>
    </source>
</evidence>
<reference evidence="9" key="1">
    <citation type="journal article" date="2019" name="Int. J. Syst. Evol. Microbiol.">
        <title>The Global Catalogue of Microorganisms (GCM) 10K type strain sequencing project: providing services to taxonomists for standard genome sequencing and annotation.</title>
        <authorList>
            <consortium name="The Broad Institute Genomics Platform"/>
            <consortium name="The Broad Institute Genome Sequencing Center for Infectious Disease"/>
            <person name="Wu L."/>
            <person name="Ma J."/>
        </authorList>
    </citation>
    <scope>NUCLEOTIDE SEQUENCE [LARGE SCALE GENOMIC DNA]</scope>
    <source>
        <strain evidence="9">DT43</strain>
    </source>
</reference>
<evidence type="ECO:0000313" key="9">
    <source>
        <dbReference type="Proteomes" id="UP001596012"/>
    </source>
</evidence>
<protein>
    <submittedName>
        <fullName evidence="8">MFS transporter</fullName>
    </submittedName>
</protein>
<gene>
    <name evidence="8" type="ORF">ACFPH6_14770</name>
</gene>
<evidence type="ECO:0000313" key="8">
    <source>
        <dbReference type="EMBL" id="MFC4465769.1"/>
    </source>
</evidence>
<evidence type="ECO:0000256" key="4">
    <source>
        <dbReference type="ARBA" id="ARBA00022989"/>
    </source>
</evidence>
<feature type="transmembrane region" description="Helical" evidence="6">
    <location>
        <begin position="397"/>
        <end position="416"/>
    </location>
</feature>
<organism evidence="8 9">
    <name type="scientific">Streptomyces xiangluensis</name>
    <dbReference type="NCBI Taxonomy" id="2665720"/>
    <lineage>
        <taxon>Bacteria</taxon>
        <taxon>Bacillati</taxon>
        <taxon>Actinomycetota</taxon>
        <taxon>Actinomycetes</taxon>
        <taxon>Kitasatosporales</taxon>
        <taxon>Streptomycetaceae</taxon>
        <taxon>Streptomyces</taxon>
    </lineage>
</organism>
<comment type="subcellular location">
    <subcellularLocation>
        <location evidence="1">Cell membrane</location>
        <topology evidence="1">Multi-pass membrane protein</topology>
    </subcellularLocation>
</comment>
<feature type="domain" description="Major facilitator superfamily (MFS) profile" evidence="7">
    <location>
        <begin position="234"/>
        <end position="432"/>
    </location>
</feature>
<keyword evidence="2" id="KW-1003">Cell membrane</keyword>
<evidence type="ECO:0000259" key="7">
    <source>
        <dbReference type="PROSITE" id="PS50850"/>
    </source>
</evidence>
<dbReference type="RefSeq" id="WP_386342059.1">
    <property type="nucleotide sequence ID" value="NZ_JBHSFG010000022.1"/>
</dbReference>
<accession>A0ABV8YKF7</accession>
<feature type="transmembrane region" description="Helical" evidence="6">
    <location>
        <begin position="12"/>
        <end position="29"/>
    </location>
</feature>
<dbReference type="InterPro" id="IPR020846">
    <property type="entry name" value="MFS_dom"/>
</dbReference>
<evidence type="ECO:0000256" key="2">
    <source>
        <dbReference type="ARBA" id="ARBA00022475"/>
    </source>
</evidence>
<dbReference type="PROSITE" id="PS50850">
    <property type="entry name" value="MFS"/>
    <property type="match status" value="1"/>
</dbReference>
<dbReference type="PANTHER" id="PTHR23513:SF6">
    <property type="entry name" value="MAJOR FACILITATOR SUPERFAMILY ASSOCIATED DOMAIN-CONTAINING PROTEIN"/>
    <property type="match status" value="1"/>
</dbReference>